<comment type="caution">
    <text evidence="1">The sequence shown here is derived from an EMBL/GenBank/DDBJ whole genome shotgun (WGS) entry which is preliminary data.</text>
</comment>
<dbReference type="Pfam" id="PF10294">
    <property type="entry name" value="Methyltransf_16"/>
    <property type="match status" value="1"/>
</dbReference>
<dbReference type="CDD" id="cd02440">
    <property type="entry name" value="AdoMet_MTases"/>
    <property type="match status" value="1"/>
</dbReference>
<dbReference type="Gene3D" id="3.40.50.150">
    <property type="entry name" value="Vaccinia Virus protein VP39"/>
    <property type="match status" value="1"/>
</dbReference>
<proteinExistence type="predicted"/>
<dbReference type="KEGG" id="blac:94343870"/>
<keyword evidence="2" id="KW-1185">Reference proteome</keyword>
<dbReference type="OrthoDB" id="443981at2759"/>
<sequence>MSIRANDVSTVTEARSRAISTSSNEADWRASVEYETKRVVVGDLIVKVFQMEELPVAASLFMLAEMNANVTEISGSRLWTGSHFLSRYLWHHPELVGGKRVLELGAGTGICSIVSSKLGAKKCLATDGDEEVVELLAKNVLINGEESVVTARSLYWGDEVSTQTLLKEFPCALMDVDVVLAGDVLYKCELLPLLFTTVTQMLSMNDDVERIFLLCHVPRADVTHDLVQKQIVLSGLKFCEVQVPPEDVASVAAELAECPVEDVERARLYYITV</sequence>
<organism evidence="1 2">
    <name type="scientific">Bremia lactucae</name>
    <name type="common">Lettuce downy mildew</name>
    <dbReference type="NCBI Taxonomy" id="4779"/>
    <lineage>
        <taxon>Eukaryota</taxon>
        <taxon>Sar</taxon>
        <taxon>Stramenopiles</taxon>
        <taxon>Oomycota</taxon>
        <taxon>Peronosporomycetes</taxon>
        <taxon>Peronosporales</taxon>
        <taxon>Peronosporaceae</taxon>
        <taxon>Bremia</taxon>
    </lineage>
</organism>
<dbReference type="RefSeq" id="XP_067816271.1">
    <property type="nucleotide sequence ID" value="XM_067958199.1"/>
</dbReference>
<dbReference type="InterPro" id="IPR029063">
    <property type="entry name" value="SAM-dependent_MTases_sf"/>
</dbReference>
<accession>A0A976FHC7</accession>
<evidence type="ECO:0008006" key="3">
    <source>
        <dbReference type="Google" id="ProtNLM"/>
    </source>
</evidence>
<name>A0A976FHC7_BRELC</name>
<dbReference type="InterPro" id="IPR019410">
    <property type="entry name" value="Methyltransf_16"/>
</dbReference>
<dbReference type="PANTHER" id="PTHR14614:SF142">
    <property type="entry name" value="FAM86 N-TERMINAL DOMAIN-CONTAINING PROTEIN"/>
    <property type="match status" value="1"/>
</dbReference>
<dbReference type="PANTHER" id="PTHR14614">
    <property type="entry name" value="HEPATOCELLULAR CARCINOMA-ASSOCIATED ANTIGEN"/>
    <property type="match status" value="1"/>
</dbReference>
<evidence type="ECO:0000313" key="1">
    <source>
        <dbReference type="EMBL" id="TDH66772.1"/>
    </source>
</evidence>
<reference evidence="1 2" key="1">
    <citation type="journal article" date="2021" name="Genome Biol.">
        <title>AFLAP: assembly-free linkage analysis pipeline using k-mers from genome sequencing data.</title>
        <authorList>
            <person name="Fletcher K."/>
            <person name="Zhang L."/>
            <person name="Gil J."/>
            <person name="Han R."/>
            <person name="Cavanaugh K."/>
            <person name="Michelmore R."/>
        </authorList>
    </citation>
    <scope>NUCLEOTIDE SEQUENCE [LARGE SCALE GENOMIC DNA]</scope>
    <source>
        <strain evidence="1 2">SF5</strain>
    </source>
</reference>
<dbReference type="AlphaFoldDB" id="A0A976FHC7"/>
<protein>
    <recommendedName>
        <fullName evidence="3">Calmodulin-lysine N-methyltransferase</fullName>
    </recommendedName>
</protein>
<dbReference type="GeneID" id="94343870"/>
<dbReference type="Proteomes" id="UP000294530">
    <property type="component" value="Unassembled WGS sequence"/>
</dbReference>
<gene>
    <name evidence="1" type="ORF">CCR75_000091</name>
</gene>
<dbReference type="SUPFAM" id="SSF53335">
    <property type="entry name" value="S-adenosyl-L-methionine-dependent methyltransferases"/>
    <property type="match status" value="1"/>
</dbReference>
<evidence type="ECO:0000313" key="2">
    <source>
        <dbReference type="Proteomes" id="UP000294530"/>
    </source>
</evidence>
<dbReference type="EMBL" id="SHOA02000014">
    <property type="protein sequence ID" value="TDH66772.1"/>
    <property type="molecule type" value="Genomic_DNA"/>
</dbReference>